<keyword evidence="4" id="KW-0233">DNA recombination</keyword>
<dbReference type="Gene3D" id="1.10.443.10">
    <property type="entry name" value="Intergrase catalytic core"/>
    <property type="match status" value="1"/>
</dbReference>
<evidence type="ECO:0000256" key="2">
    <source>
        <dbReference type="ARBA" id="ARBA00022908"/>
    </source>
</evidence>
<dbReference type="Pfam" id="PF00589">
    <property type="entry name" value="Phage_integrase"/>
    <property type="match status" value="1"/>
</dbReference>
<accession>A0A849HZA5</accession>
<dbReference type="InterPro" id="IPR044068">
    <property type="entry name" value="CB"/>
</dbReference>
<sequence length="408" mass="44761">MARAKASELAIKAKRLAWAVSKKPRFESLGDGISLGYRRNQGAGTWIARKSDGRGGSRQERVGLADDYQAADGEHVMTFAQAQARALSVAAAPGRSRSVTLGAALQGYEADLRIRNADVANVARLRGHLSPELLDMPIAKLTARDLSRWRDELAGKRQPSTVNRVSTALKAALNFMAGREQGLANAEEWDRGLKALPDASVPRNVVVPDNVIRKIVDASYRVSEPFGLLVEVAEITGARYSQIAGLRVQDLQGDTTAPRLMMPSAKKGRGVKKVRHRPVPIASSLARRLAAHASGREGEEPLLLKHARSSWRRSDHTRLFARAIRFAELTDEDVRPIKLEDVTMYALRHSSITRQLLRGTPVRVVAVHHDTSVQMIERNYSAMLADHADAIARSALLDMGEADHLPNQ</sequence>
<dbReference type="EMBL" id="JABEPP010000002">
    <property type="protein sequence ID" value="NNM72432.1"/>
    <property type="molecule type" value="Genomic_DNA"/>
</dbReference>
<dbReference type="AlphaFoldDB" id="A0A849HZA5"/>
<comment type="similarity">
    <text evidence="1">Belongs to the 'phage' integrase family.</text>
</comment>
<dbReference type="PROSITE" id="PS51900">
    <property type="entry name" value="CB"/>
    <property type="match status" value="1"/>
</dbReference>
<dbReference type="Proteomes" id="UP000564885">
    <property type="component" value="Unassembled WGS sequence"/>
</dbReference>
<evidence type="ECO:0000313" key="9">
    <source>
        <dbReference type="Proteomes" id="UP000564885"/>
    </source>
</evidence>
<proteinExistence type="inferred from homology"/>
<dbReference type="PANTHER" id="PTHR30349:SF41">
    <property type="entry name" value="INTEGRASE_RECOMBINASE PROTEIN MJ0367-RELATED"/>
    <property type="match status" value="1"/>
</dbReference>
<dbReference type="InterPro" id="IPR050090">
    <property type="entry name" value="Tyrosine_recombinase_XerCD"/>
</dbReference>
<dbReference type="InterPro" id="IPR010998">
    <property type="entry name" value="Integrase_recombinase_N"/>
</dbReference>
<dbReference type="GO" id="GO:0015074">
    <property type="term" value="P:DNA integration"/>
    <property type="evidence" value="ECO:0007669"/>
    <property type="project" value="UniProtKB-KW"/>
</dbReference>
<evidence type="ECO:0000259" key="6">
    <source>
        <dbReference type="PROSITE" id="PS51898"/>
    </source>
</evidence>
<dbReference type="PROSITE" id="PS51898">
    <property type="entry name" value="TYR_RECOMBINASE"/>
    <property type="match status" value="1"/>
</dbReference>
<evidence type="ECO:0000256" key="4">
    <source>
        <dbReference type="ARBA" id="ARBA00023172"/>
    </source>
</evidence>
<comment type="caution">
    <text evidence="8">The sequence shown here is derived from an EMBL/GenBank/DDBJ whole genome shotgun (WGS) entry which is preliminary data.</text>
</comment>
<name>A0A849HZA5_9HYPH</name>
<feature type="domain" description="Tyr recombinase" evidence="6">
    <location>
        <begin position="200"/>
        <end position="393"/>
    </location>
</feature>
<evidence type="ECO:0000256" key="5">
    <source>
        <dbReference type="PROSITE-ProRule" id="PRU01248"/>
    </source>
</evidence>
<keyword evidence="3 5" id="KW-0238">DNA-binding</keyword>
<evidence type="ECO:0000313" key="8">
    <source>
        <dbReference type="EMBL" id="NNM72432.1"/>
    </source>
</evidence>
<dbReference type="GO" id="GO:0006310">
    <property type="term" value="P:DNA recombination"/>
    <property type="evidence" value="ECO:0007669"/>
    <property type="project" value="UniProtKB-KW"/>
</dbReference>
<evidence type="ECO:0000256" key="3">
    <source>
        <dbReference type="ARBA" id="ARBA00023125"/>
    </source>
</evidence>
<organism evidence="8 9">
    <name type="scientific">Enterovirga aerilata</name>
    <dbReference type="NCBI Taxonomy" id="2730920"/>
    <lineage>
        <taxon>Bacteria</taxon>
        <taxon>Pseudomonadati</taxon>
        <taxon>Pseudomonadota</taxon>
        <taxon>Alphaproteobacteria</taxon>
        <taxon>Hyphomicrobiales</taxon>
        <taxon>Methylobacteriaceae</taxon>
        <taxon>Enterovirga</taxon>
    </lineage>
</organism>
<dbReference type="GO" id="GO:0003677">
    <property type="term" value="F:DNA binding"/>
    <property type="evidence" value="ECO:0007669"/>
    <property type="project" value="UniProtKB-UniRule"/>
</dbReference>
<keyword evidence="2" id="KW-0229">DNA integration</keyword>
<keyword evidence="9" id="KW-1185">Reference proteome</keyword>
<evidence type="ECO:0000259" key="7">
    <source>
        <dbReference type="PROSITE" id="PS51900"/>
    </source>
</evidence>
<reference evidence="8 9" key="1">
    <citation type="submission" date="2020-04" db="EMBL/GenBank/DDBJ databases">
        <title>Enterovirga sp. isolate from soil.</title>
        <authorList>
            <person name="Chea S."/>
            <person name="Kim D.-U."/>
        </authorList>
    </citation>
    <scope>NUCLEOTIDE SEQUENCE [LARGE SCALE GENOMIC DNA]</scope>
    <source>
        <strain evidence="8 9">DB1703</strain>
    </source>
</reference>
<dbReference type="SUPFAM" id="SSF56349">
    <property type="entry name" value="DNA breaking-rejoining enzymes"/>
    <property type="match status" value="1"/>
</dbReference>
<dbReference type="PANTHER" id="PTHR30349">
    <property type="entry name" value="PHAGE INTEGRASE-RELATED"/>
    <property type="match status" value="1"/>
</dbReference>
<dbReference type="InterPro" id="IPR002104">
    <property type="entry name" value="Integrase_catalytic"/>
</dbReference>
<dbReference type="Gene3D" id="1.10.150.130">
    <property type="match status" value="1"/>
</dbReference>
<gene>
    <name evidence="8" type="ORF">HJG44_08510</name>
</gene>
<feature type="domain" description="Core-binding (CB)" evidence="7">
    <location>
        <begin position="99"/>
        <end position="177"/>
    </location>
</feature>
<dbReference type="InterPro" id="IPR011010">
    <property type="entry name" value="DNA_brk_join_enz"/>
</dbReference>
<dbReference type="InterPro" id="IPR013762">
    <property type="entry name" value="Integrase-like_cat_sf"/>
</dbReference>
<evidence type="ECO:0000256" key="1">
    <source>
        <dbReference type="ARBA" id="ARBA00008857"/>
    </source>
</evidence>
<protein>
    <submittedName>
        <fullName evidence="8">Tyrosine-type recombinase/integrase</fullName>
    </submittedName>
</protein>
<dbReference type="RefSeq" id="WP_171217901.1">
    <property type="nucleotide sequence ID" value="NZ_JABEPP010000002.1"/>
</dbReference>